<dbReference type="EMBL" id="CP036432">
    <property type="protein sequence ID" value="QDV83359.1"/>
    <property type="molecule type" value="Genomic_DNA"/>
</dbReference>
<protein>
    <submittedName>
        <fullName evidence="5">Regulatory protein SoxS</fullName>
    </submittedName>
</protein>
<evidence type="ECO:0000256" key="2">
    <source>
        <dbReference type="ARBA" id="ARBA00023125"/>
    </source>
</evidence>
<dbReference type="Proteomes" id="UP000318081">
    <property type="component" value="Chromosome"/>
</dbReference>
<dbReference type="PANTHER" id="PTHR46796:SF13">
    <property type="entry name" value="HTH-TYPE TRANSCRIPTIONAL ACTIVATOR RHAS"/>
    <property type="match status" value="1"/>
</dbReference>
<reference evidence="5 6" key="1">
    <citation type="submission" date="2019-02" db="EMBL/GenBank/DDBJ databases">
        <title>Deep-cultivation of Planctomycetes and their phenomic and genomic characterization uncovers novel biology.</title>
        <authorList>
            <person name="Wiegand S."/>
            <person name="Jogler M."/>
            <person name="Boedeker C."/>
            <person name="Pinto D."/>
            <person name="Vollmers J."/>
            <person name="Rivas-Marin E."/>
            <person name="Kohn T."/>
            <person name="Peeters S.H."/>
            <person name="Heuer A."/>
            <person name="Rast P."/>
            <person name="Oberbeckmann S."/>
            <person name="Bunk B."/>
            <person name="Jeske O."/>
            <person name="Meyerdierks A."/>
            <person name="Storesund J.E."/>
            <person name="Kallscheuer N."/>
            <person name="Luecker S."/>
            <person name="Lage O.M."/>
            <person name="Pohl T."/>
            <person name="Merkel B.J."/>
            <person name="Hornburger P."/>
            <person name="Mueller R.-W."/>
            <person name="Bruemmer F."/>
            <person name="Labrenz M."/>
            <person name="Spormann A.M."/>
            <person name="Op den Camp H."/>
            <person name="Overmann J."/>
            <person name="Amann R."/>
            <person name="Jetten M.S.M."/>
            <person name="Mascher T."/>
            <person name="Medema M.H."/>
            <person name="Devos D.P."/>
            <person name="Kaster A.-K."/>
            <person name="Ovreas L."/>
            <person name="Rohde M."/>
            <person name="Galperin M.Y."/>
            <person name="Jogler C."/>
        </authorList>
    </citation>
    <scope>NUCLEOTIDE SEQUENCE [LARGE SCALE GENOMIC DNA]</scope>
    <source>
        <strain evidence="5 6">TBK1r</strain>
    </source>
</reference>
<evidence type="ECO:0000256" key="3">
    <source>
        <dbReference type="ARBA" id="ARBA00023163"/>
    </source>
</evidence>
<keyword evidence="2" id="KW-0238">DNA-binding</keyword>
<dbReference type="PROSITE" id="PS01124">
    <property type="entry name" value="HTH_ARAC_FAMILY_2"/>
    <property type="match status" value="1"/>
</dbReference>
<keyword evidence="3" id="KW-0804">Transcription</keyword>
<dbReference type="SUPFAM" id="SSF55785">
    <property type="entry name" value="PYP-like sensor domain (PAS domain)"/>
    <property type="match status" value="1"/>
</dbReference>
<accession>A0ABX5XN78</accession>
<dbReference type="InterPro" id="IPR000014">
    <property type="entry name" value="PAS"/>
</dbReference>
<dbReference type="Gene3D" id="1.10.10.60">
    <property type="entry name" value="Homeodomain-like"/>
    <property type="match status" value="1"/>
</dbReference>
<dbReference type="InterPro" id="IPR035965">
    <property type="entry name" value="PAS-like_dom_sf"/>
</dbReference>
<dbReference type="RefSeq" id="WP_419581217.1">
    <property type="nucleotide sequence ID" value="NZ_CP036432.1"/>
</dbReference>
<dbReference type="Pfam" id="PF08448">
    <property type="entry name" value="PAS_4"/>
    <property type="match status" value="1"/>
</dbReference>
<evidence type="ECO:0000256" key="1">
    <source>
        <dbReference type="ARBA" id="ARBA00023015"/>
    </source>
</evidence>
<sequence>MRTPDLTPFNDVRLELAGQLADPFLSEALFDHLTDIVYFVKDRRGRYVVVNETLVQRSGAKQKSDLIGKTSEEIFRDPIGNRFFAQDLSVIKTEQPLVDELERHAYPSGNTGWCLTTKLALKGTDGTVVGLVGISRDLQSPGEDASDLNRLARIVGHIKQHLGTPLRNSELAERENMSTYQLDRRCRQVYGIPPSQLILQLRMGAAATKLRQTEDPIVAIALAVGYSDQSAFTRQFRRTFGVSPGKFRVQQAN</sequence>
<name>A0ABX5XN78_9BACT</name>
<dbReference type="Gene3D" id="3.30.450.20">
    <property type="entry name" value="PAS domain"/>
    <property type="match status" value="1"/>
</dbReference>
<dbReference type="InterPro" id="IPR020449">
    <property type="entry name" value="Tscrpt_reg_AraC-type_HTH"/>
</dbReference>
<keyword evidence="6" id="KW-1185">Reference proteome</keyword>
<dbReference type="InterPro" id="IPR013656">
    <property type="entry name" value="PAS_4"/>
</dbReference>
<dbReference type="PROSITE" id="PS00041">
    <property type="entry name" value="HTH_ARAC_FAMILY_1"/>
    <property type="match status" value="1"/>
</dbReference>
<dbReference type="InterPro" id="IPR018062">
    <property type="entry name" value="HTH_AraC-typ_CS"/>
</dbReference>
<dbReference type="Pfam" id="PF12833">
    <property type="entry name" value="HTH_18"/>
    <property type="match status" value="1"/>
</dbReference>
<feature type="domain" description="HTH araC/xylS-type" evidence="4">
    <location>
        <begin position="152"/>
        <end position="250"/>
    </location>
</feature>
<dbReference type="SMART" id="SM00342">
    <property type="entry name" value="HTH_ARAC"/>
    <property type="match status" value="1"/>
</dbReference>
<proteinExistence type="predicted"/>
<evidence type="ECO:0000313" key="5">
    <source>
        <dbReference type="EMBL" id="QDV83359.1"/>
    </source>
</evidence>
<organism evidence="5 6">
    <name type="scientific">Stieleria magnilauensis</name>
    <dbReference type="NCBI Taxonomy" id="2527963"/>
    <lineage>
        <taxon>Bacteria</taxon>
        <taxon>Pseudomonadati</taxon>
        <taxon>Planctomycetota</taxon>
        <taxon>Planctomycetia</taxon>
        <taxon>Pirellulales</taxon>
        <taxon>Pirellulaceae</taxon>
        <taxon>Stieleria</taxon>
    </lineage>
</organism>
<dbReference type="InterPro" id="IPR009057">
    <property type="entry name" value="Homeodomain-like_sf"/>
</dbReference>
<evidence type="ECO:0000259" key="4">
    <source>
        <dbReference type="PROSITE" id="PS01124"/>
    </source>
</evidence>
<evidence type="ECO:0000313" key="6">
    <source>
        <dbReference type="Proteomes" id="UP000318081"/>
    </source>
</evidence>
<dbReference type="PANTHER" id="PTHR46796">
    <property type="entry name" value="HTH-TYPE TRANSCRIPTIONAL ACTIVATOR RHAS-RELATED"/>
    <property type="match status" value="1"/>
</dbReference>
<dbReference type="InterPro" id="IPR050204">
    <property type="entry name" value="AraC_XylS_family_regulators"/>
</dbReference>
<gene>
    <name evidence="5" type="primary">soxS</name>
    <name evidence="5" type="ORF">TBK1r_22970</name>
</gene>
<dbReference type="InterPro" id="IPR018060">
    <property type="entry name" value="HTH_AraC"/>
</dbReference>
<keyword evidence="1" id="KW-0805">Transcription regulation</keyword>
<dbReference type="CDD" id="cd00130">
    <property type="entry name" value="PAS"/>
    <property type="match status" value="1"/>
</dbReference>
<dbReference type="PRINTS" id="PR00032">
    <property type="entry name" value="HTHARAC"/>
</dbReference>
<dbReference type="SUPFAM" id="SSF46689">
    <property type="entry name" value="Homeodomain-like"/>
    <property type="match status" value="2"/>
</dbReference>